<reference evidence="2" key="2">
    <citation type="journal article" date="2015" name="Data Brief">
        <title>Shoot transcriptome of the giant reed, Arundo donax.</title>
        <authorList>
            <person name="Barrero R.A."/>
            <person name="Guerrero F.D."/>
            <person name="Moolhuijzen P."/>
            <person name="Goolsby J.A."/>
            <person name="Tidwell J."/>
            <person name="Bellgard S.E."/>
            <person name="Bellgard M.I."/>
        </authorList>
    </citation>
    <scope>NUCLEOTIDE SEQUENCE</scope>
    <source>
        <tissue evidence="2">Shoot tissue taken approximately 20 cm above the soil surface</tissue>
    </source>
</reference>
<dbReference type="PROSITE" id="PS51257">
    <property type="entry name" value="PROKAR_LIPOPROTEIN"/>
    <property type="match status" value="1"/>
</dbReference>
<keyword evidence="1" id="KW-0472">Membrane</keyword>
<keyword evidence="1" id="KW-1133">Transmembrane helix</keyword>
<sequence length="40" mass="4363">MNLHRPPPTSISLNPGTFFTPLSSITFLAFFASCHRLATA</sequence>
<proteinExistence type="predicted"/>
<evidence type="ECO:0000256" key="1">
    <source>
        <dbReference type="SAM" id="Phobius"/>
    </source>
</evidence>
<feature type="transmembrane region" description="Helical" evidence="1">
    <location>
        <begin position="18"/>
        <end position="38"/>
    </location>
</feature>
<reference evidence="2" key="1">
    <citation type="submission" date="2014-09" db="EMBL/GenBank/DDBJ databases">
        <authorList>
            <person name="Magalhaes I.L.F."/>
            <person name="Oliveira U."/>
            <person name="Santos F.R."/>
            <person name="Vidigal T.H.D.A."/>
            <person name="Brescovit A.D."/>
            <person name="Santos A.J."/>
        </authorList>
    </citation>
    <scope>NUCLEOTIDE SEQUENCE</scope>
    <source>
        <tissue evidence="2">Shoot tissue taken approximately 20 cm above the soil surface</tissue>
    </source>
</reference>
<accession>A0A0A9GL35</accession>
<organism evidence="2">
    <name type="scientific">Arundo donax</name>
    <name type="common">Giant reed</name>
    <name type="synonym">Donax arundinaceus</name>
    <dbReference type="NCBI Taxonomy" id="35708"/>
    <lineage>
        <taxon>Eukaryota</taxon>
        <taxon>Viridiplantae</taxon>
        <taxon>Streptophyta</taxon>
        <taxon>Embryophyta</taxon>
        <taxon>Tracheophyta</taxon>
        <taxon>Spermatophyta</taxon>
        <taxon>Magnoliopsida</taxon>
        <taxon>Liliopsida</taxon>
        <taxon>Poales</taxon>
        <taxon>Poaceae</taxon>
        <taxon>PACMAD clade</taxon>
        <taxon>Arundinoideae</taxon>
        <taxon>Arundineae</taxon>
        <taxon>Arundo</taxon>
    </lineage>
</organism>
<keyword evidence="1" id="KW-0812">Transmembrane</keyword>
<protein>
    <submittedName>
        <fullName evidence="2">Uncharacterized protein</fullName>
    </submittedName>
</protein>
<dbReference type="EMBL" id="GBRH01172051">
    <property type="protein sequence ID" value="JAE25845.1"/>
    <property type="molecule type" value="Transcribed_RNA"/>
</dbReference>
<name>A0A0A9GL35_ARUDO</name>
<dbReference type="AlphaFoldDB" id="A0A0A9GL35"/>
<evidence type="ECO:0000313" key="2">
    <source>
        <dbReference type="EMBL" id="JAE25845.1"/>
    </source>
</evidence>